<dbReference type="RefSeq" id="WP_065819588.1">
    <property type="nucleotide sequence ID" value="NZ_CP195598.1"/>
</dbReference>
<feature type="chain" id="PRO_5007582820" evidence="3">
    <location>
        <begin position="39"/>
        <end position="255"/>
    </location>
</feature>
<dbReference type="EMBL" id="LOMK01000001">
    <property type="protein sequence ID" value="KYN26182.1"/>
    <property type="molecule type" value="Genomic_DNA"/>
</dbReference>
<dbReference type="InterPro" id="IPR001258">
    <property type="entry name" value="NHL_repeat"/>
</dbReference>
<comment type="caution">
    <text evidence="4">The sequence shown here is derived from an EMBL/GenBank/DDBJ whole genome shotgun (WGS) entry which is preliminary data.</text>
</comment>
<organism evidence="4 5">
    <name type="scientific">Vibrio cidicii</name>
    <dbReference type="NCBI Taxonomy" id="1763883"/>
    <lineage>
        <taxon>Bacteria</taxon>
        <taxon>Pseudomonadati</taxon>
        <taxon>Pseudomonadota</taxon>
        <taxon>Gammaproteobacteria</taxon>
        <taxon>Vibrionales</taxon>
        <taxon>Vibrionaceae</taxon>
        <taxon>Vibrio</taxon>
    </lineage>
</organism>
<proteinExistence type="predicted"/>
<evidence type="ECO:0000256" key="3">
    <source>
        <dbReference type="SAM" id="SignalP"/>
    </source>
</evidence>
<protein>
    <submittedName>
        <fullName evidence="4">Uncharacterized protein</fullName>
    </submittedName>
</protein>
<accession>A0A151JKJ8</accession>
<feature type="signal peptide" evidence="3">
    <location>
        <begin position="1"/>
        <end position="38"/>
    </location>
</feature>
<evidence type="ECO:0000256" key="1">
    <source>
        <dbReference type="ARBA" id="ARBA00022737"/>
    </source>
</evidence>
<dbReference type="Gene3D" id="2.120.10.30">
    <property type="entry name" value="TolB, C-terminal domain"/>
    <property type="match status" value="1"/>
</dbReference>
<name>A0A151JKJ8_9VIBR</name>
<keyword evidence="1" id="KW-0677">Repeat</keyword>
<feature type="repeat" description="NHL" evidence="2">
    <location>
        <begin position="173"/>
        <end position="204"/>
    </location>
</feature>
<dbReference type="Proteomes" id="UP000075349">
    <property type="component" value="Unassembled WGS sequence"/>
</dbReference>
<dbReference type="AlphaFoldDB" id="A0A151JKJ8"/>
<sequence length="255" mass="28061">MRKGTTVEFQQQRRQIIGTGLAALGMASLAGLSAPVFADNQLSKNSTDQNNCSRLTEQQVAQFGIKAPSFTVETPEGEILTLSRRLRVARRYQDLMYLSYQNESSIHVYDSVSLLPRYEILFDAELGTLKDFAVSESGDVFVLLTGQHTIAHLSSNGAFIKSIGEFGIDKPQQLNGPSSLTVDSLGNLHVWDAGSRQIKVFTPNNQFVRQYGQARFSSVRTVRSIDGREALVVLGGALGDREWRFTQDGSALPSL</sequence>
<evidence type="ECO:0000313" key="5">
    <source>
        <dbReference type="Proteomes" id="UP000075349"/>
    </source>
</evidence>
<dbReference type="SUPFAM" id="SSF101898">
    <property type="entry name" value="NHL repeat"/>
    <property type="match status" value="1"/>
</dbReference>
<evidence type="ECO:0000313" key="4">
    <source>
        <dbReference type="EMBL" id="KYN26182.1"/>
    </source>
</evidence>
<gene>
    <name evidence="4" type="ORF">AUQ44_13655</name>
</gene>
<evidence type="ECO:0000256" key="2">
    <source>
        <dbReference type="PROSITE-ProRule" id="PRU00504"/>
    </source>
</evidence>
<keyword evidence="3" id="KW-0732">Signal</keyword>
<dbReference type="PROSITE" id="PS51125">
    <property type="entry name" value="NHL"/>
    <property type="match status" value="1"/>
</dbReference>
<reference evidence="5" key="1">
    <citation type="submission" date="2015-12" db="EMBL/GenBank/DDBJ databases">
        <authorList>
            <person name="Tarr C.L."/>
            <person name="Gladney L.M."/>
        </authorList>
    </citation>
    <scope>NUCLEOTIDE SEQUENCE [LARGE SCALE GENOMIC DNA]</scope>
    <source>
        <strain evidence="5">2756-81</strain>
    </source>
</reference>
<dbReference type="InterPro" id="IPR011042">
    <property type="entry name" value="6-blade_b-propeller_TolB-like"/>
</dbReference>